<protein>
    <submittedName>
        <fullName evidence="1">Four helix bundle protein</fullName>
    </submittedName>
</protein>
<dbReference type="Pfam" id="PF05635">
    <property type="entry name" value="23S_rRNA_IVP"/>
    <property type="match status" value="1"/>
</dbReference>
<comment type="caution">
    <text evidence="1">The sequence shown here is derived from an EMBL/GenBank/DDBJ whole genome shotgun (WGS) entry which is preliminary data.</text>
</comment>
<reference evidence="1 2" key="1">
    <citation type="journal article" date="2019" name="Nat. Microbiol.">
        <title>Mediterranean grassland soil C-N compound turnover is dependent on rainfall and depth, and is mediated by genomically divergent microorganisms.</title>
        <authorList>
            <person name="Diamond S."/>
            <person name="Andeer P.F."/>
            <person name="Li Z."/>
            <person name="Crits-Christoph A."/>
            <person name="Burstein D."/>
            <person name="Anantharaman K."/>
            <person name="Lane K.R."/>
            <person name="Thomas B.C."/>
            <person name="Pan C."/>
            <person name="Northen T.R."/>
            <person name="Banfield J.F."/>
        </authorList>
    </citation>
    <scope>NUCLEOTIDE SEQUENCE [LARGE SCALE GENOMIC DNA]</scope>
    <source>
        <strain evidence="1">NP_8</strain>
    </source>
</reference>
<dbReference type="InterPro" id="IPR012657">
    <property type="entry name" value="23S_rRNA-intervening_sequence"/>
</dbReference>
<evidence type="ECO:0000313" key="2">
    <source>
        <dbReference type="Proteomes" id="UP000318834"/>
    </source>
</evidence>
<name>A0A537IT69_9BACT</name>
<dbReference type="CDD" id="cd16377">
    <property type="entry name" value="23S_rRNA_IVP_like"/>
    <property type="match status" value="1"/>
</dbReference>
<sequence length="124" mass="14123">MMHMPAPYEKLRVWQLAHQLALEIYRITASFPATERYGLASQMRRAATAIATNIVEGNARNHRGEYVQFCHIARSSAVELKYLLQLSRDLRLLRSDEFTSPFNLANVVSALLYTMVSRLAAKPN</sequence>
<evidence type="ECO:0000313" key="1">
    <source>
        <dbReference type="EMBL" id="TMI73876.1"/>
    </source>
</evidence>
<dbReference type="PANTHER" id="PTHR38471">
    <property type="entry name" value="FOUR HELIX BUNDLE PROTEIN"/>
    <property type="match status" value="1"/>
</dbReference>
<dbReference type="Proteomes" id="UP000318834">
    <property type="component" value="Unassembled WGS sequence"/>
</dbReference>
<dbReference type="AlphaFoldDB" id="A0A537IT69"/>
<dbReference type="NCBIfam" id="TIGR02436">
    <property type="entry name" value="four helix bundle protein"/>
    <property type="match status" value="1"/>
</dbReference>
<organism evidence="1 2">
    <name type="scientific">Candidatus Segetimicrobium genomatis</name>
    <dbReference type="NCBI Taxonomy" id="2569760"/>
    <lineage>
        <taxon>Bacteria</taxon>
        <taxon>Bacillati</taxon>
        <taxon>Candidatus Sysuimicrobiota</taxon>
        <taxon>Candidatus Sysuimicrobiia</taxon>
        <taxon>Candidatus Sysuimicrobiales</taxon>
        <taxon>Candidatus Segetimicrobiaceae</taxon>
        <taxon>Candidatus Segetimicrobium</taxon>
    </lineage>
</organism>
<proteinExistence type="predicted"/>
<dbReference type="PANTHER" id="PTHR38471:SF2">
    <property type="entry name" value="FOUR HELIX BUNDLE PROTEIN"/>
    <property type="match status" value="1"/>
</dbReference>
<accession>A0A537IT69</accession>
<dbReference type="InterPro" id="IPR036583">
    <property type="entry name" value="23S_rRNA_IVS_sf"/>
</dbReference>
<dbReference type="Gene3D" id="1.20.1440.60">
    <property type="entry name" value="23S rRNA-intervening sequence"/>
    <property type="match status" value="1"/>
</dbReference>
<dbReference type="SUPFAM" id="SSF158446">
    <property type="entry name" value="IVS-encoded protein-like"/>
    <property type="match status" value="1"/>
</dbReference>
<dbReference type="EMBL" id="VBAP01000062">
    <property type="protein sequence ID" value="TMI73876.1"/>
    <property type="molecule type" value="Genomic_DNA"/>
</dbReference>
<gene>
    <name evidence="1" type="ORF">E6H05_08715</name>
</gene>